<gene>
    <name evidence="4" type="ORF">SAMN05444342_3166</name>
    <name evidence="3" type="ORF">ZOD2009_06344</name>
</gene>
<evidence type="ECO:0000313" key="6">
    <source>
        <dbReference type="Proteomes" id="UP000184203"/>
    </source>
</evidence>
<organism evidence="3 5">
    <name type="scientific">Haladaptatus paucihalophilus DX253</name>
    <dbReference type="NCBI Taxonomy" id="797209"/>
    <lineage>
        <taxon>Archaea</taxon>
        <taxon>Methanobacteriati</taxon>
        <taxon>Methanobacteriota</taxon>
        <taxon>Stenosarchaea group</taxon>
        <taxon>Halobacteria</taxon>
        <taxon>Halobacteriales</taxon>
        <taxon>Haladaptataceae</taxon>
        <taxon>Haladaptatus</taxon>
    </lineage>
</organism>
<dbReference type="Proteomes" id="UP000184203">
    <property type="component" value="Unassembled WGS sequence"/>
</dbReference>
<keyword evidence="1" id="KW-0812">Transmembrane</keyword>
<dbReference type="AlphaFoldDB" id="E7QR46"/>
<sequence>MVRTAIYFALVGMFAWGVWALFADYATRTLAPEVAMAISYTVGVGVAIAYIATQAGPVSFSESGVAFAVAGGLFSGIGSISYYVALQRGNTAVATTVTALYFVVAAVLGAVFLGESVDIRDVAGVGLAVGAVVLLAT</sequence>
<evidence type="ECO:0000313" key="4">
    <source>
        <dbReference type="EMBL" id="SHL18296.1"/>
    </source>
</evidence>
<dbReference type="Proteomes" id="UP000003751">
    <property type="component" value="Unassembled WGS sequence"/>
</dbReference>
<evidence type="ECO:0000313" key="5">
    <source>
        <dbReference type="Proteomes" id="UP000003751"/>
    </source>
</evidence>
<feature type="transmembrane region" description="Helical" evidence="1">
    <location>
        <begin position="34"/>
        <end position="53"/>
    </location>
</feature>
<keyword evidence="1" id="KW-1133">Transmembrane helix</keyword>
<feature type="transmembrane region" description="Helical" evidence="1">
    <location>
        <begin position="65"/>
        <end position="85"/>
    </location>
</feature>
<dbReference type="InterPro" id="IPR000620">
    <property type="entry name" value="EamA_dom"/>
</dbReference>
<reference evidence="4" key="3">
    <citation type="submission" date="2016-11" db="EMBL/GenBank/DDBJ databases">
        <authorList>
            <person name="Jaros S."/>
            <person name="Januszkiewicz K."/>
            <person name="Wedrychowicz H."/>
        </authorList>
    </citation>
    <scope>NUCLEOTIDE SEQUENCE [LARGE SCALE GENOMIC DNA]</scope>
    <source>
        <strain evidence="4">DX253</strain>
    </source>
</reference>
<dbReference type="eggNOG" id="arCOG03427">
    <property type="taxonomic scope" value="Archaea"/>
</dbReference>
<keyword evidence="1" id="KW-0472">Membrane</keyword>
<dbReference type="RefSeq" id="WP_007978089.1">
    <property type="nucleotide sequence ID" value="NZ_AEMG01000005.1"/>
</dbReference>
<feature type="transmembrane region" description="Helical" evidence="1">
    <location>
        <begin position="6"/>
        <end position="22"/>
    </location>
</feature>
<dbReference type="EMBL" id="FRAN01000005">
    <property type="protein sequence ID" value="SHL18296.1"/>
    <property type="molecule type" value="Genomic_DNA"/>
</dbReference>
<dbReference type="STRING" id="797209.GCA_000376445_03930"/>
<dbReference type="Gene3D" id="1.10.3730.20">
    <property type="match status" value="1"/>
</dbReference>
<feature type="transmembrane region" description="Helical" evidence="1">
    <location>
        <begin position="119"/>
        <end position="136"/>
    </location>
</feature>
<dbReference type="GO" id="GO:0016020">
    <property type="term" value="C:membrane"/>
    <property type="evidence" value="ECO:0007669"/>
    <property type="project" value="InterPro"/>
</dbReference>
<dbReference type="SUPFAM" id="SSF103481">
    <property type="entry name" value="Multidrug resistance efflux transporter EmrE"/>
    <property type="match status" value="1"/>
</dbReference>
<dbReference type="OrthoDB" id="312690at2157"/>
<dbReference type="Pfam" id="PF00892">
    <property type="entry name" value="EamA"/>
    <property type="match status" value="1"/>
</dbReference>
<evidence type="ECO:0000313" key="3">
    <source>
        <dbReference type="EMBL" id="EFW92954.1"/>
    </source>
</evidence>
<protein>
    <submittedName>
        <fullName evidence="4">Uncharacterized membrane protein</fullName>
    </submittedName>
</protein>
<feature type="transmembrane region" description="Helical" evidence="1">
    <location>
        <begin position="92"/>
        <end position="113"/>
    </location>
</feature>
<reference evidence="6" key="2">
    <citation type="submission" date="2016-11" db="EMBL/GenBank/DDBJ databases">
        <authorList>
            <person name="Varghese N."/>
            <person name="Submissions S."/>
        </authorList>
    </citation>
    <scope>NUCLEOTIDE SEQUENCE [LARGE SCALE GENOMIC DNA]</scope>
    <source>
        <strain evidence="6">DX253</strain>
    </source>
</reference>
<evidence type="ECO:0000259" key="2">
    <source>
        <dbReference type="Pfam" id="PF00892"/>
    </source>
</evidence>
<proteinExistence type="predicted"/>
<dbReference type="InterPro" id="IPR037185">
    <property type="entry name" value="EmrE-like"/>
</dbReference>
<name>E7QR46_HALPU</name>
<accession>E7QR46</accession>
<dbReference type="PATRIC" id="fig|797209.4.peg.1259"/>
<feature type="domain" description="EamA" evidence="2">
    <location>
        <begin position="5"/>
        <end position="136"/>
    </location>
</feature>
<evidence type="ECO:0000256" key="1">
    <source>
        <dbReference type="SAM" id="Phobius"/>
    </source>
</evidence>
<keyword evidence="6" id="KW-1185">Reference proteome</keyword>
<dbReference type="EMBL" id="AEMG01000005">
    <property type="protein sequence ID" value="EFW92954.1"/>
    <property type="molecule type" value="Genomic_DNA"/>
</dbReference>
<reference evidence="3 5" key="1">
    <citation type="journal article" date="2014" name="ISME J.">
        <title>Trehalose/2-sulfotrehalose biosynthesis and glycine-betaine uptake are widely spread mechanisms for osmoadaptation in the Halobacteriales.</title>
        <authorList>
            <person name="Youssef N.H."/>
            <person name="Savage-Ashlock K.N."/>
            <person name="McCully A.L."/>
            <person name="Luedtke B."/>
            <person name="Shaw E.I."/>
            <person name="Hoff W.D."/>
            <person name="Elshahed M.S."/>
        </authorList>
    </citation>
    <scope>NUCLEOTIDE SEQUENCE [LARGE SCALE GENOMIC DNA]</scope>
    <source>
        <strain evidence="3 5">DX253</strain>
    </source>
</reference>